<dbReference type="RefSeq" id="WP_118049585.1">
    <property type="nucleotide sequence ID" value="NZ_CABJFK010000008.1"/>
</dbReference>
<dbReference type="InterPro" id="IPR039532">
    <property type="entry name" value="TetR_C_Firmicutes"/>
</dbReference>
<dbReference type="EMBL" id="QSKF01000008">
    <property type="protein sequence ID" value="RHE39318.1"/>
    <property type="molecule type" value="Genomic_DNA"/>
</dbReference>
<feature type="domain" description="Transcriptional regulator TetR C-terminal Firmicutes type" evidence="1">
    <location>
        <begin position="31"/>
        <end position="127"/>
    </location>
</feature>
<evidence type="ECO:0000313" key="3">
    <source>
        <dbReference type="Proteomes" id="UP000283745"/>
    </source>
</evidence>
<dbReference type="Proteomes" id="UP000283745">
    <property type="component" value="Unassembled WGS sequence"/>
</dbReference>
<accession>A0A414J4J0</accession>
<sequence>MGLLEHIENDMLDEFIEITNSHQPQDMMGKPFPLICDLYKFLEKNSDFVRLILVDNQEQNLKNRLKDIIRDRCIKDWDAIFSNADPRLSEIYSAYVLSGCIGIIENWSKNDTPQTPEELARYTEDIMLNGLNILK</sequence>
<evidence type="ECO:0000259" key="1">
    <source>
        <dbReference type="Pfam" id="PF14278"/>
    </source>
</evidence>
<organism evidence="2 3">
    <name type="scientific">Blautia obeum</name>
    <dbReference type="NCBI Taxonomy" id="40520"/>
    <lineage>
        <taxon>Bacteria</taxon>
        <taxon>Bacillati</taxon>
        <taxon>Bacillota</taxon>
        <taxon>Clostridia</taxon>
        <taxon>Lachnospirales</taxon>
        <taxon>Lachnospiraceae</taxon>
        <taxon>Blautia</taxon>
    </lineage>
</organism>
<proteinExistence type="predicted"/>
<comment type="caution">
    <text evidence="2">The sequence shown here is derived from an EMBL/GenBank/DDBJ whole genome shotgun (WGS) entry which is preliminary data.</text>
</comment>
<gene>
    <name evidence="2" type="ORF">DW740_11285</name>
</gene>
<dbReference type="AlphaFoldDB" id="A0A414J4J0"/>
<evidence type="ECO:0000313" key="2">
    <source>
        <dbReference type="EMBL" id="RHE39318.1"/>
    </source>
</evidence>
<reference evidence="2 3" key="1">
    <citation type="submission" date="2018-08" db="EMBL/GenBank/DDBJ databases">
        <title>A genome reference for cultivated species of the human gut microbiota.</title>
        <authorList>
            <person name="Zou Y."/>
            <person name="Xue W."/>
            <person name="Luo G."/>
        </authorList>
    </citation>
    <scope>NUCLEOTIDE SEQUENCE [LARGE SCALE GENOMIC DNA]</scope>
    <source>
        <strain evidence="2 3">AM28-23</strain>
    </source>
</reference>
<name>A0A414J4J0_9FIRM</name>
<dbReference type="Pfam" id="PF14278">
    <property type="entry name" value="TetR_C_8"/>
    <property type="match status" value="1"/>
</dbReference>
<dbReference type="Gene3D" id="1.10.357.10">
    <property type="entry name" value="Tetracycline Repressor, domain 2"/>
    <property type="match status" value="1"/>
</dbReference>
<protein>
    <recommendedName>
        <fullName evidence="1">Transcriptional regulator TetR C-terminal Firmicutes type domain-containing protein</fullName>
    </recommendedName>
</protein>